<name>A0A8H5AQS8_9AGAR</name>
<dbReference type="Pfam" id="PF00413">
    <property type="entry name" value="Peptidase_M10"/>
    <property type="match status" value="1"/>
</dbReference>
<keyword evidence="1" id="KW-0645">Protease</keyword>
<evidence type="ECO:0000256" key="2">
    <source>
        <dbReference type="ARBA" id="ARBA00022723"/>
    </source>
</evidence>
<dbReference type="EMBL" id="JAACJJ010000060">
    <property type="protein sequence ID" value="KAF5309214.1"/>
    <property type="molecule type" value="Genomic_DNA"/>
</dbReference>
<comment type="caution">
    <text evidence="6">The sequence shown here is derived from an EMBL/GenBank/DDBJ whole genome shotgun (WGS) entry which is preliminary data.</text>
</comment>
<keyword evidence="2" id="KW-0479">Metal-binding</keyword>
<accession>A0A8H5AQS8</accession>
<evidence type="ECO:0000313" key="7">
    <source>
        <dbReference type="Proteomes" id="UP000567179"/>
    </source>
</evidence>
<proteinExistence type="predicted"/>
<evidence type="ECO:0000259" key="5">
    <source>
        <dbReference type="SMART" id="SM00235"/>
    </source>
</evidence>
<feature type="domain" description="Peptidase metallopeptidase" evidence="5">
    <location>
        <begin position="36"/>
        <end position="194"/>
    </location>
</feature>
<gene>
    <name evidence="6" type="ORF">D9619_012792</name>
</gene>
<dbReference type="InterPro" id="IPR001818">
    <property type="entry name" value="Pept_M10_metallopeptidase"/>
</dbReference>
<evidence type="ECO:0000256" key="3">
    <source>
        <dbReference type="ARBA" id="ARBA00022801"/>
    </source>
</evidence>
<dbReference type="AlphaFoldDB" id="A0A8H5AQS8"/>
<evidence type="ECO:0000256" key="1">
    <source>
        <dbReference type="ARBA" id="ARBA00022670"/>
    </source>
</evidence>
<keyword evidence="7" id="KW-1185">Reference proteome</keyword>
<dbReference type="InterPro" id="IPR024079">
    <property type="entry name" value="MetalloPept_cat_dom_sf"/>
</dbReference>
<dbReference type="SMART" id="SM00235">
    <property type="entry name" value="ZnMc"/>
    <property type="match status" value="1"/>
</dbReference>
<keyword evidence="3" id="KW-0378">Hydrolase</keyword>
<dbReference type="GO" id="GO:0031012">
    <property type="term" value="C:extracellular matrix"/>
    <property type="evidence" value="ECO:0007669"/>
    <property type="project" value="InterPro"/>
</dbReference>
<evidence type="ECO:0000313" key="6">
    <source>
        <dbReference type="EMBL" id="KAF5309214.1"/>
    </source>
</evidence>
<dbReference type="SUPFAM" id="SSF55486">
    <property type="entry name" value="Metalloproteases ('zincins'), catalytic domain"/>
    <property type="match status" value="1"/>
</dbReference>
<dbReference type="GO" id="GO:0004222">
    <property type="term" value="F:metalloendopeptidase activity"/>
    <property type="evidence" value="ECO:0007669"/>
    <property type="project" value="InterPro"/>
</dbReference>
<dbReference type="Gene3D" id="3.40.390.10">
    <property type="entry name" value="Collagenase (Catalytic Domain)"/>
    <property type="match status" value="1"/>
</dbReference>
<dbReference type="InterPro" id="IPR006026">
    <property type="entry name" value="Peptidase_Metallo"/>
</dbReference>
<evidence type="ECO:0000256" key="4">
    <source>
        <dbReference type="ARBA" id="ARBA00022833"/>
    </source>
</evidence>
<protein>
    <recommendedName>
        <fullName evidence="5">Peptidase metallopeptidase domain-containing protein</fullName>
    </recommendedName>
</protein>
<organism evidence="6 7">
    <name type="scientific">Psilocybe cf. subviscida</name>
    <dbReference type="NCBI Taxonomy" id="2480587"/>
    <lineage>
        <taxon>Eukaryota</taxon>
        <taxon>Fungi</taxon>
        <taxon>Dikarya</taxon>
        <taxon>Basidiomycota</taxon>
        <taxon>Agaricomycotina</taxon>
        <taxon>Agaricomycetes</taxon>
        <taxon>Agaricomycetidae</taxon>
        <taxon>Agaricales</taxon>
        <taxon>Agaricineae</taxon>
        <taxon>Strophariaceae</taxon>
        <taxon>Psilocybe</taxon>
    </lineage>
</organism>
<dbReference type="Proteomes" id="UP000567179">
    <property type="component" value="Unassembled WGS sequence"/>
</dbReference>
<keyword evidence="4" id="KW-0862">Zinc</keyword>
<dbReference type="GO" id="GO:0008270">
    <property type="term" value="F:zinc ion binding"/>
    <property type="evidence" value="ECO:0007669"/>
    <property type="project" value="InterPro"/>
</dbReference>
<dbReference type="GO" id="GO:0006508">
    <property type="term" value="P:proteolysis"/>
    <property type="evidence" value="ECO:0007669"/>
    <property type="project" value="UniProtKB-KW"/>
</dbReference>
<reference evidence="6 7" key="1">
    <citation type="journal article" date="2020" name="ISME J.">
        <title>Uncovering the hidden diversity of litter-decomposition mechanisms in mushroom-forming fungi.</title>
        <authorList>
            <person name="Floudas D."/>
            <person name="Bentzer J."/>
            <person name="Ahren D."/>
            <person name="Johansson T."/>
            <person name="Persson P."/>
            <person name="Tunlid A."/>
        </authorList>
    </citation>
    <scope>NUCLEOTIDE SEQUENCE [LARGE SCALE GENOMIC DNA]</scope>
    <source>
        <strain evidence="6 7">CBS 101986</strain>
    </source>
</reference>
<sequence>MPPTYVSHTCLCVGDKPPEIDADAGPDDLGGETIYADKLWNNGEKIGYAFFGTRTGTPRQQKVVRDAIAEWVQVTNVTFIEYTDAKDPLVRVRISFNVAKDETKRASWAAVGEEATMEVPHVDPTVNIAWVDGGTEEEMKDARAIALHQIGHVLGLGHEFGREVRLNKEYMTKILALKPNEWSEDDVDRGLLQIVQRGDITNFPAVDRNSIMKYYMPAAQNEEKVEIPPNLELSEKDKAYMQINYPYLIRKGVNLKAVFEGSMTTLNLDATTTANMIKNRGKGDLPEARLDYVKYLVKARAV</sequence>
<dbReference type="OrthoDB" id="5945790at2759"/>